<evidence type="ECO:0000256" key="1">
    <source>
        <dbReference type="ARBA" id="ARBA00004170"/>
    </source>
</evidence>
<dbReference type="InterPro" id="IPR045851">
    <property type="entry name" value="AMP-bd_C_sf"/>
</dbReference>
<dbReference type="InterPro" id="IPR000873">
    <property type="entry name" value="AMP-dep_synth/lig_dom"/>
</dbReference>
<evidence type="ECO:0000256" key="5">
    <source>
        <dbReference type="ARBA" id="ARBA00039545"/>
    </source>
</evidence>
<protein>
    <recommendedName>
        <fullName evidence="5">Long-chain-fatty-acid--CoA ligase</fullName>
        <ecNumber evidence="4">6.2.1.3</ecNumber>
    </recommendedName>
    <alternativeName>
        <fullName evidence="6">Long-chain acyl-CoA synthetase</fullName>
    </alternativeName>
</protein>
<organism evidence="10 11">
    <name type="scientific">Cupriavidus agavae</name>
    <dbReference type="NCBI Taxonomy" id="1001822"/>
    <lineage>
        <taxon>Bacteria</taxon>
        <taxon>Pseudomonadati</taxon>
        <taxon>Pseudomonadota</taxon>
        <taxon>Betaproteobacteria</taxon>
        <taxon>Burkholderiales</taxon>
        <taxon>Burkholderiaceae</taxon>
        <taxon>Cupriavidus</taxon>
    </lineage>
</organism>
<dbReference type="GO" id="GO:0016020">
    <property type="term" value="C:membrane"/>
    <property type="evidence" value="ECO:0007669"/>
    <property type="project" value="UniProtKB-SubCell"/>
</dbReference>
<comment type="subcellular location">
    <subcellularLocation>
        <location evidence="1">Membrane</location>
        <topology evidence="1">Peripheral membrane protein</topology>
    </subcellularLocation>
</comment>
<dbReference type="InterPro" id="IPR050237">
    <property type="entry name" value="ATP-dep_AMP-bd_enzyme"/>
</dbReference>
<dbReference type="InterPro" id="IPR029069">
    <property type="entry name" value="HotDog_dom_sf"/>
</dbReference>
<accession>A0A4Q7RZJ1</accession>
<dbReference type="PANTHER" id="PTHR43767">
    <property type="entry name" value="LONG-CHAIN-FATTY-ACID--COA LIGASE"/>
    <property type="match status" value="1"/>
</dbReference>
<dbReference type="PANTHER" id="PTHR43767:SF8">
    <property type="entry name" value="LONG-CHAIN-FATTY-ACID--COA LIGASE"/>
    <property type="match status" value="1"/>
</dbReference>
<dbReference type="EC" id="6.2.1.3" evidence="4"/>
<evidence type="ECO:0000256" key="4">
    <source>
        <dbReference type="ARBA" id="ARBA00026121"/>
    </source>
</evidence>
<dbReference type="InterPro" id="IPR054545">
    <property type="entry name" value="ApeI-like"/>
</dbReference>
<dbReference type="InterPro" id="IPR025110">
    <property type="entry name" value="AMP-bd_C"/>
</dbReference>
<keyword evidence="11" id="KW-1185">Reference proteome</keyword>
<keyword evidence="3 10" id="KW-0436">Ligase</keyword>
<dbReference type="SUPFAM" id="SSF54637">
    <property type="entry name" value="Thioesterase/thiol ester dehydrase-isomerase"/>
    <property type="match status" value="1"/>
</dbReference>
<dbReference type="Gene3D" id="3.30.300.30">
    <property type="match status" value="1"/>
</dbReference>
<evidence type="ECO:0000256" key="3">
    <source>
        <dbReference type="ARBA" id="ARBA00022598"/>
    </source>
</evidence>
<proteinExistence type="predicted"/>
<sequence length="575" mass="61180">MVDRKPAWTGLGGVMVALAGAAQTRAVAGAVDARQFVARAAAWRRLFAGAPGQRWALYLDDTAEFAAALFGAWHAGKHVVLPGDTRPETLAALRGQSDGWAGELPDGLVPAAPGTDADAGPDTNWPVLATHDTWVTLFTSGSTGAPGAIDKRLAQLDAEVHTLQQAFGRHFGSETRVLCTVSHQHIYGLLFTVLWPLAAGRPLPAARLAFHEELVAACQEDGSAAVLVSSPAHLKRMPAGLDWPAVRGAVRAVFSSGGPLPPEAAADALRHLGQSPIEVFGSSETGGIAWRQRAVHADRWNALPGIAWRLQDGYLAVRSPHLADESWYVCADRALPAGDDSFVLGGRADRIVKIEEKRISLTQIEQSLAAWPGVREARVVMVELDVGMRVAAAVVLDDAGQAELAAQGRGAVTAALRRHLAAAIDPVALPRRWAFLPALPCNAQGKTTEAMLREVFRRTVPDVRWLASDAVSATATLHVAGDLAVFDGHFPGSPIVPGVAQVDWVMALAPQKLDVPPPQRFARLDTLKFQSVIRPDSDVHLALTWQADTRALGFRLTSDAGPHASGKIVFHPEAP</sequence>
<dbReference type="AlphaFoldDB" id="A0A4Q7RZJ1"/>
<dbReference type="Pfam" id="PF22818">
    <property type="entry name" value="ApeI-like"/>
    <property type="match status" value="1"/>
</dbReference>
<evidence type="ECO:0000259" key="7">
    <source>
        <dbReference type="Pfam" id="PF00501"/>
    </source>
</evidence>
<dbReference type="Pfam" id="PF13193">
    <property type="entry name" value="AMP-binding_C"/>
    <property type="match status" value="1"/>
</dbReference>
<evidence type="ECO:0000256" key="2">
    <source>
        <dbReference type="ARBA" id="ARBA00005005"/>
    </source>
</evidence>
<evidence type="ECO:0000256" key="6">
    <source>
        <dbReference type="ARBA" id="ARBA00042773"/>
    </source>
</evidence>
<evidence type="ECO:0000259" key="8">
    <source>
        <dbReference type="Pfam" id="PF13193"/>
    </source>
</evidence>
<dbReference type="GO" id="GO:0004467">
    <property type="term" value="F:long-chain fatty acid-CoA ligase activity"/>
    <property type="evidence" value="ECO:0007669"/>
    <property type="project" value="UniProtKB-EC"/>
</dbReference>
<evidence type="ECO:0000313" key="11">
    <source>
        <dbReference type="Proteomes" id="UP000291078"/>
    </source>
</evidence>
<evidence type="ECO:0000313" key="10">
    <source>
        <dbReference type="EMBL" id="RZT39294.1"/>
    </source>
</evidence>
<comment type="pathway">
    <text evidence="2">Lipid metabolism; fatty acid beta-oxidation.</text>
</comment>
<dbReference type="Gene3D" id="3.40.50.12780">
    <property type="entry name" value="N-terminal domain of ligase-like"/>
    <property type="match status" value="1"/>
</dbReference>
<feature type="domain" description="AMP-binding enzyme C-terminal" evidence="8">
    <location>
        <begin position="363"/>
        <end position="446"/>
    </location>
</feature>
<dbReference type="Proteomes" id="UP000291078">
    <property type="component" value="Unassembled WGS sequence"/>
</dbReference>
<evidence type="ECO:0000259" key="9">
    <source>
        <dbReference type="Pfam" id="PF22818"/>
    </source>
</evidence>
<dbReference type="SUPFAM" id="SSF56801">
    <property type="entry name" value="Acetyl-CoA synthetase-like"/>
    <property type="match status" value="1"/>
</dbReference>
<dbReference type="EMBL" id="SGXM01000002">
    <property type="protein sequence ID" value="RZT39294.1"/>
    <property type="molecule type" value="Genomic_DNA"/>
</dbReference>
<reference evidence="10 11" key="1">
    <citation type="journal article" date="2015" name="Stand. Genomic Sci.">
        <title>Genomic Encyclopedia of Bacterial and Archaeal Type Strains, Phase III: the genomes of soil and plant-associated and newly described type strains.</title>
        <authorList>
            <person name="Whitman W.B."/>
            <person name="Woyke T."/>
            <person name="Klenk H.P."/>
            <person name="Zhou Y."/>
            <person name="Lilburn T.G."/>
            <person name="Beck B.J."/>
            <person name="De Vos P."/>
            <person name="Vandamme P."/>
            <person name="Eisen J.A."/>
            <person name="Garrity G."/>
            <person name="Hugenholtz P."/>
            <person name="Kyrpides N.C."/>
        </authorList>
    </citation>
    <scope>NUCLEOTIDE SEQUENCE [LARGE SCALE GENOMIC DNA]</scope>
    <source>
        <strain evidence="10 11">ASC-9842</strain>
    </source>
</reference>
<gene>
    <name evidence="10" type="ORF">EV147_2489</name>
</gene>
<feature type="domain" description="ApeI dehydratase-like" evidence="9">
    <location>
        <begin position="471"/>
        <end position="567"/>
    </location>
</feature>
<dbReference type="Pfam" id="PF00501">
    <property type="entry name" value="AMP-binding"/>
    <property type="match status" value="1"/>
</dbReference>
<feature type="domain" description="AMP-dependent synthetase/ligase" evidence="7">
    <location>
        <begin position="127"/>
        <end position="301"/>
    </location>
</feature>
<dbReference type="Gene3D" id="3.10.129.10">
    <property type="entry name" value="Hotdog Thioesterase"/>
    <property type="match status" value="1"/>
</dbReference>
<dbReference type="InterPro" id="IPR042099">
    <property type="entry name" value="ANL_N_sf"/>
</dbReference>
<comment type="caution">
    <text evidence="10">The sequence shown here is derived from an EMBL/GenBank/DDBJ whole genome shotgun (WGS) entry which is preliminary data.</text>
</comment>
<dbReference type="RefSeq" id="WP_235844707.1">
    <property type="nucleotide sequence ID" value="NZ_SGXM01000002.1"/>
</dbReference>
<name>A0A4Q7RZJ1_9BURK</name>